<evidence type="ECO:0000313" key="2">
    <source>
        <dbReference type="Proteomes" id="UP000008141"/>
    </source>
</evidence>
<accession>E1ZJB8</accession>
<sequence>MADARGQEQPRVRLQARCVAPGSLAELESCCKDADCHNGRCVAAKDVGQETRKMCACNSGEFCINYKADSPYEFFWRMNVLATSGHCIPTGLKLPTGSGCCKDSQCASGACRALKEDWLHQPGWKQCVAKA</sequence>
<dbReference type="GeneID" id="17353466"/>
<organism evidence="2">
    <name type="scientific">Chlorella variabilis</name>
    <name type="common">Green alga</name>
    <dbReference type="NCBI Taxonomy" id="554065"/>
    <lineage>
        <taxon>Eukaryota</taxon>
        <taxon>Viridiplantae</taxon>
        <taxon>Chlorophyta</taxon>
        <taxon>core chlorophytes</taxon>
        <taxon>Trebouxiophyceae</taxon>
        <taxon>Chlorellales</taxon>
        <taxon>Chlorellaceae</taxon>
        <taxon>Chlorella clade</taxon>
        <taxon>Chlorella</taxon>
    </lineage>
</organism>
<proteinExistence type="predicted"/>
<evidence type="ECO:0000313" key="1">
    <source>
        <dbReference type="EMBL" id="EFN54109.1"/>
    </source>
</evidence>
<dbReference type="InParanoid" id="E1ZJB8"/>
<dbReference type="Proteomes" id="UP000008141">
    <property type="component" value="Unassembled WGS sequence"/>
</dbReference>
<name>E1ZJB8_CHLVA</name>
<dbReference type="KEGG" id="cvr:CHLNCDRAFT_136258"/>
<reference evidence="1 2" key="1">
    <citation type="journal article" date="2010" name="Plant Cell">
        <title>The Chlorella variabilis NC64A genome reveals adaptation to photosymbiosis, coevolution with viruses, and cryptic sex.</title>
        <authorList>
            <person name="Blanc G."/>
            <person name="Duncan G."/>
            <person name="Agarkova I."/>
            <person name="Borodovsky M."/>
            <person name="Gurnon J."/>
            <person name="Kuo A."/>
            <person name="Lindquist E."/>
            <person name="Lucas S."/>
            <person name="Pangilinan J."/>
            <person name="Polle J."/>
            <person name="Salamov A."/>
            <person name="Terry A."/>
            <person name="Yamada T."/>
            <person name="Dunigan D.D."/>
            <person name="Grigoriev I.V."/>
            <person name="Claverie J.M."/>
            <person name="Van Etten J.L."/>
        </authorList>
    </citation>
    <scope>NUCLEOTIDE SEQUENCE [LARGE SCALE GENOMIC DNA]</scope>
    <source>
        <strain evidence="1 2">NC64A</strain>
    </source>
</reference>
<protein>
    <submittedName>
        <fullName evidence="1">Uncharacterized protein</fullName>
    </submittedName>
</protein>
<dbReference type="EMBL" id="GL433849">
    <property type="protein sequence ID" value="EFN54109.1"/>
    <property type="molecule type" value="Genomic_DNA"/>
</dbReference>
<dbReference type="RefSeq" id="XP_005846211.1">
    <property type="nucleotide sequence ID" value="XM_005846149.1"/>
</dbReference>
<keyword evidence="2" id="KW-1185">Reference proteome</keyword>
<dbReference type="AlphaFoldDB" id="E1ZJB8"/>
<gene>
    <name evidence="1" type="ORF">CHLNCDRAFT_136258</name>
</gene>